<protein>
    <submittedName>
        <fullName evidence="2">Uncharacterized protein</fullName>
    </submittedName>
</protein>
<dbReference type="Proteomes" id="UP000660729">
    <property type="component" value="Unassembled WGS sequence"/>
</dbReference>
<evidence type="ECO:0000313" key="3">
    <source>
        <dbReference type="Proteomes" id="UP000660729"/>
    </source>
</evidence>
<reference evidence="2" key="1">
    <citation type="submission" date="2020-04" db="EMBL/GenBank/DDBJ databases">
        <title>Draft genome resource of the tomato pathogen Pseudocercospora fuligena.</title>
        <authorList>
            <person name="Zaccaron A."/>
        </authorList>
    </citation>
    <scope>NUCLEOTIDE SEQUENCE</scope>
    <source>
        <strain evidence="2">PF001</strain>
    </source>
</reference>
<proteinExistence type="predicted"/>
<dbReference type="AlphaFoldDB" id="A0A8H6RSU7"/>
<feature type="compositionally biased region" description="Polar residues" evidence="1">
    <location>
        <begin position="1"/>
        <end position="11"/>
    </location>
</feature>
<evidence type="ECO:0000256" key="1">
    <source>
        <dbReference type="SAM" id="MobiDB-lite"/>
    </source>
</evidence>
<evidence type="ECO:0000313" key="2">
    <source>
        <dbReference type="EMBL" id="KAF7195621.1"/>
    </source>
</evidence>
<sequence length="156" mass="18357">MTNLVDQTLDMTPSRDPTTRKRQMKVLWRAMRDELDEKILPFHRREMNRLKSPLLRLPSEVRDRIIAFSIDHFLEEVLLAKQRPRFATFGRRVLPRFAMLRTCQDLREDTASHLQITSVHHPALHGHKKVAGKIKVMADHKQNVLSSMKKVSWLES</sequence>
<comment type="caution">
    <text evidence="2">The sequence shown here is derived from an EMBL/GenBank/DDBJ whole genome shotgun (WGS) entry which is preliminary data.</text>
</comment>
<dbReference type="OrthoDB" id="5413827at2759"/>
<keyword evidence="3" id="KW-1185">Reference proteome</keyword>
<name>A0A8H6RSU7_9PEZI</name>
<dbReference type="EMBL" id="JABCIY010000038">
    <property type="protein sequence ID" value="KAF7195621.1"/>
    <property type="molecule type" value="Genomic_DNA"/>
</dbReference>
<accession>A0A8H6RSU7</accession>
<feature type="region of interest" description="Disordered" evidence="1">
    <location>
        <begin position="1"/>
        <end position="20"/>
    </location>
</feature>
<gene>
    <name evidence="2" type="ORF">HII31_02939</name>
</gene>
<organism evidence="2 3">
    <name type="scientific">Pseudocercospora fuligena</name>
    <dbReference type="NCBI Taxonomy" id="685502"/>
    <lineage>
        <taxon>Eukaryota</taxon>
        <taxon>Fungi</taxon>
        <taxon>Dikarya</taxon>
        <taxon>Ascomycota</taxon>
        <taxon>Pezizomycotina</taxon>
        <taxon>Dothideomycetes</taxon>
        <taxon>Dothideomycetidae</taxon>
        <taxon>Mycosphaerellales</taxon>
        <taxon>Mycosphaerellaceae</taxon>
        <taxon>Pseudocercospora</taxon>
    </lineage>
</organism>